<accession>A0ABN1KA09</accession>
<dbReference type="SUPFAM" id="SSF69754">
    <property type="entry name" value="Ribosome binding protein Y (YfiA homologue)"/>
    <property type="match status" value="1"/>
</dbReference>
<protein>
    <recommendedName>
        <fullName evidence="3">Sigma-54 modulation protein</fullName>
    </recommendedName>
</protein>
<dbReference type="Gene3D" id="3.30.160.100">
    <property type="entry name" value="Ribosome hibernation promotion factor-like"/>
    <property type="match status" value="1"/>
</dbReference>
<comment type="caution">
    <text evidence="1">The sequence shown here is derived from an EMBL/GenBank/DDBJ whole genome shotgun (WGS) entry which is preliminary data.</text>
</comment>
<gene>
    <name evidence="1" type="ORF">GCM10009433_18250</name>
</gene>
<dbReference type="Pfam" id="PF02482">
    <property type="entry name" value="Ribosomal_S30AE"/>
    <property type="match status" value="1"/>
</dbReference>
<dbReference type="EMBL" id="BAAAGG010000005">
    <property type="protein sequence ID" value="GAA0759751.1"/>
    <property type="molecule type" value="Genomic_DNA"/>
</dbReference>
<dbReference type="RefSeq" id="WP_425542607.1">
    <property type="nucleotide sequence ID" value="NZ_BAAAGG010000005.1"/>
</dbReference>
<dbReference type="Proteomes" id="UP001500185">
    <property type="component" value="Unassembled WGS sequence"/>
</dbReference>
<dbReference type="InterPro" id="IPR003489">
    <property type="entry name" value="RHF/RaiA"/>
</dbReference>
<dbReference type="NCBIfam" id="TIGR00741">
    <property type="entry name" value="yfiA"/>
    <property type="match status" value="1"/>
</dbReference>
<organism evidence="1 2">
    <name type="scientific">Psychroflexus lacisalsi</name>
    <dbReference type="NCBI Taxonomy" id="503928"/>
    <lineage>
        <taxon>Bacteria</taxon>
        <taxon>Pseudomonadati</taxon>
        <taxon>Bacteroidota</taxon>
        <taxon>Flavobacteriia</taxon>
        <taxon>Flavobacteriales</taxon>
        <taxon>Flavobacteriaceae</taxon>
        <taxon>Psychroflexus</taxon>
    </lineage>
</organism>
<evidence type="ECO:0000313" key="1">
    <source>
        <dbReference type="EMBL" id="GAA0759751.1"/>
    </source>
</evidence>
<dbReference type="InterPro" id="IPR036567">
    <property type="entry name" value="RHF-like"/>
</dbReference>
<proteinExistence type="predicted"/>
<name>A0ABN1KA09_9FLAO</name>
<evidence type="ECO:0008006" key="3">
    <source>
        <dbReference type="Google" id="ProtNLM"/>
    </source>
</evidence>
<evidence type="ECO:0000313" key="2">
    <source>
        <dbReference type="Proteomes" id="UP001500185"/>
    </source>
</evidence>
<sequence length="101" mass="11700">MMDIEIQFVNMDTSESFDTYARKKLNKLNNKYESIIRAQVYIKKENDPKGLGHICDIELSLSGPRIFASSNEKNYELALKNTIGDLEDQLEKRKGKIKPYL</sequence>
<reference evidence="1 2" key="1">
    <citation type="journal article" date="2019" name="Int. J. Syst. Evol. Microbiol.">
        <title>The Global Catalogue of Microorganisms (GCM) 10K type strain sequencing project: providing services to taxonomists for standard genome sequencing and annotation.</title>
        <authorList>
            <consortium name="The Broad Institute Genomics Platform"/>
            <consortium name="The Broad Institute Genome Sequencing Center for Infectious Disease"/>
            <person name="Wu L."/>
            <person name="Ma J."/>
        </authorList>
    </citation>
    <scope>NUCLEOTIDE SEQUENCE [LARGE SCALE GENOMIC DNA]</scope>
    <source>
        <strain evidence="1 2">JCM 16231</strain>
    </source>
</reference>
<keyword evidence="2" id="KW-1185">Reference proteome</keyword>